<dbReference type="CDD" id="cd06727">
    <property type="entry name" value="PDZ1_ZO1-like"/>
    <property type="match status" value="1"/>
</dbReference>
<dbReference type="InterPro" id="IPR027417">
    <property type="entry name" value="P-loop_NTPase"/>
</dbReference>
<dbReference type="SUPFAM" id="SSF50044">
    <property type="entry name" value="SH3-domain"/>
    <property type="match status" value="1"/>
</dbReference>
<sequence length="1446" mass="160862">MDELIWQEHTYVLEKAPGVGFGIAISGGRDNVGSQSGDPSIIISDVVKVGPAAEKLKINDIVLRVNGKPMFNMTHNHAVRELKNAGQRVELTIKRKVLVRVGRETPPPGRLSRSRSRDLDTLPRHRSQSRDLDRSPDRRRHRSRSRDLDTSHRRHRSRSRDLDSPRSTRDYRRHRSRDYSRSRSRTPPRRRHRSYTPSPSRSSRRSYGSIPSRRGRSRSRSRSPPRRSRSRSFTPSSRSITPPPKHATLPRMEKHKSVEDLRSTSPLSPDPDSATSDGDMMVFPVKSREPKTVVLKKTRWNNSYGLKLGTRIFIQDIQPGSLADKSTEITSGDTILMINGRNVDNKTVQEAIQIIGLSKDKVTMLVKKQDGGTVSIPAERFRSNTSAPAAVDKRKDDTDSDGDSQPSRRSSVSKESDHPPVEPAPVPAAKASKQFGGIKVLPSGLAAQPVADSSSSSAPSTPEPAPRGKPDTPEYAEPPGDTDEDAGPVLPPTARHINFTKGKNVGIRLAGGNDVGIFVASVQEGSPAAKQGLKMGDQILSVNEINFRNIIREEAVLTLMGLPTGDEVRIIAQPQPKVYQKILEHGTGDSFYIRTHFKYEKSGTHEMSFKQGSAFRISDTLYQGMVGYWLAVRIGRNNMEIERGVIPNSSRAEQLKMVQDKKIAQMKDRNKGGIGRRLMKNQKADGPLSSTASSMFPAYERVVLREAGFKRPVVVFGPLADIARERLAGDYPNIYEIARNEGMLTGQKSNRKGVIRLNTIKDIIEKDKHAILDITPTAVEKLNYAQLYPIVVFLEPQSKTVVKELRQKLAVTDEEKKKKPGKLHDRAVKMQRGYNHVFTDTIRLAAGSDDWYRKLYSTIKDQQSMPVWVSEDKLGGGGEEDTEGITVPGDDDQFSYVSAPASDYSVTTVGSEMLHNSRMSDDDDMPVENMRVQPPVAGPPSSDEDDGGKFGDDDFDDLNDDEPPVDKPVPPHDETDAMPAAPPRDKRQAQIQHKEDTRRSSTSSSDREPEREPPIIAPKPMPSGSRVITKVDPPRGKQEIPQGRFDPQSFLKNHIRGLNKIPKDESEPQPDPIHEEIPTTSAPVSHQAPRREPEPNRRPTSNPPQPQEPVYSQVNKNRPNQSQPPQDRRDTSGRDYADEIDSFIQNDPYRRPQQGRLDNKPQDNRPPVREEPQTQNRYEGAKPYNRFAGSTQQKFEPKPYQPYNASKPQTSRPPVSNGVGGSNAPPRSTFVKDKYKDYMNQIKPSSSYNPYQPRPYQKPGAGPQAGPKYPNGPQKDHMYDSGVDTYDHAKPKKQEAVPVSPSTIDEDDPQVVATARGVFDSNGGVLSSVETGVSIVIPKGAIRPGVRQEIYFKVCRDNTALPPLDKDKGETLLSPLVMCGPHGLQFEHPVELRLPHCASMTSEGWSFALKSSDPGEPSQWQNVNLPSEANNYDVGSNSVSVLIDHF</sequence>
<dbReference type="PROSITE" id="PS51145">
    <property type="entry name" value="ZU5"/>
    <property type="match status" value="1"/>
</dbReference>
<evidence type="ECO:0000259" key="3">
    <source>
        <dbReference type="PROSITE" id="PS50106"/>
    </source>
</evidence>
<feature type="compositionally biased region" description="Low complexity" evidence="1">
    <location>
        <begin position="446"/>
        <end position="460"/>
    </location>
</feature>
<organism evidence="5">
    <name type="scientific">Phallusia mammillata</name>
    <dbReference type="NCBI Taxonomy" id="59560"/>
    <lineage>
        <taxon>Eukaryota</taxon>
        <taxon>Metazoa</taxon>
        <taxon>Chordata</taxon>
        <taxon>Tunicata</taxon>
        <taxon>Ascidiacea</taxon>
        <taxon>Phlebobranchia</taxon>
        <taxon>Ascidiidae</taxon>
        <taxon>Phallusia</taxon>
    </lineage>
</organism>
<dbReference type="Gene3D" id="2.60.220.30">
    <property type="match status" value="1"/>
</dbReference>
<dbReference type="PANTHER" id="PTHR13865:SF28">
    <property type="entry name" value="POLYCHAETOID, ISOFORM O"/>
    <property type="match status" value="1"/>
</dbReference>
<dbReference type="CDD" id="cd06729">
    <property type="entry name" value="PDZ3_ZO1-like_domain"/>
    <property type="match status" value="1"/>
</dbReference>
<dbReference type="Pfam" id="PF00595">
    <property type="entry name" value="PDZ"/>
    <property type="match status" value="3"/>
</dbReference>
<dbReference type="SUPFAM" id="SSF50156">
    <property type="entry name" value="PDZ domain-like"/>
    <property type="match status" value="3"/>
</dbReference>
<feature type="compositionally biased region" description="Basic and acidic residues" evidence="1">
    <location>
        <begin position="1157"/>
        <end position="1172"/>
    </location>
</feature>
<feature type="compositionally biased region" description="Basic and acidic residues" evidence="1">
    <location>
        <begin position="115"/>
        <end position="136"/>
    </location>
</feature>
<feature type="compositionally biased region" description="Acidic residues" evidence="1">
    <location>
        <begin position="878"/>
        <end position="893"/>
    </location>
</feature>
<feature type="compositionally biased region" description="Low complexity" evidence="1">
    <location>
        <begin position="231"/>
        <end position="240"/>
    </location>
</feature>
<dbReference type="GO" id="GO:0098609">
    <property type="term" value="P:cell-cell adhesion"/>
    <property type="evidence" value="ECO:0007669"/>
    <property type="project" value="TreeGrafter"/>
</dbReference>
<feature type="region of interest" description="Disordered" evidence="1">
    <location>
        <begin position="376"/>
        <end position="430"/>
    </location>
</feature>
<proteinExistence type="evidence at transcript level"/>
<dbReference type="PROSITE" id="PS50106">
    <property type="entry name" value="PDZ"/>
    <property type="match status" value="3"/>
</dbReference>
<feature type="compositionally biased region" description="Basic and acidic residues" evidence="1">
    <location>
        <begin position="159"/>
        <end position="170"/>
    </location>
</feature>
<dbReference type="Pfam" id="PF00625">
    <property type="entry name" value="Guanylate_kin"/>
    <property type="match status" value="1"/>
</dbReference>
<dbReference type="SMART" id="SM00218">
    <property type="entry name" value="ZU5"/>
    <property type="match status" value="1"/>
</dbReference>
<dbReference type="InterPro" id="IPR001478">
    <property type="entry name" value="PDZ"/>
</dbReference>
<feature type="compositionally biased region" description="Basic residues" evidence="1">
    <location>
        <begin position="213"/>
        <end position="230"/>
    </location>
</feature>
<dbReference type="SUPFAM" id="SSF52540">
    <property type="entry name" value="P-loop containing nucleoside triphosphate hydrolases"/>
    <property type="match status" value="1"/>
</dbReference>
<evidence type="ECO:0000259" key="4">
    <source>
        <dbReference type="PROSITE" id="PS51145"/>
    </source>
</evidence>
<feature type="region of interest" description="Disordered" evidence="1">
    <location>
        <begin position="446"/>
        <end position="494"/>
    </location>
</feature>
<dbReference type="EMBL" id="LR791113">
    <property type="protein sequence ID" value="CAB3266975.1"/>
    <property type="molecule type" value="mRNA"/>
</dbReference>
<evidence type="ECO:0000313" key="5">
    <source>
        <dbReference type="EMBL" id="CAB3266975.1"/>
    </source>
</evidence>
<dbReference type="PANTHER" id="PTHR13865">
    <property type="entry name" value="TIGHT JUNCTION PROTEIN"/>
    <property type="match status" value="1"/>
</dbReference>
<dbReference type="FunFam" id="2.30.42.10:FF:000013">
    <property type="entry name" value="Putative tight junction protein ZO-1"/>
    <property type="match status" value="1"/>
</dbReference>
<feature type="compositionally biased region" description="Basic and acidic residues" evidence="1">
    <location>
        <begin position="983"/>
        <end position="1013"/>
    </location>
</feature>
<dbReference type="GO" id="GO:0005886">
    <property type="term" value="C:plasma membrane"/>
    <property type="evidence" value="ECO:0007669"/>
    <property type="project" value="TreeGrafter"/>
</dbReference>
<feature type="domain" description="PDZ" evidence="3">
    <location>
        <begin position="500"/>
        <end position="559"/>
    </location>
</feature>
<dbReference type="InterPro" id="IPR000906">
    <property type="entry name" value="ZU5_dom"/>
</dbReference>
<dbReference type="Gene3D" id="2.30.30.40">
    <property type="entry name" value="SH3 Domains"/>
    <property type="match status" value="1"/>
</dbReference>
<feature type="domain" description="PDZ" evidence="3">
    <location>
        <begin position="292"/>
        <end position="370"/>
    </location>
</feature>
<dbReference type="CDD" id="cd11859">
    <property type="entry name" value="SH3_ZO"/>
    <property type="match status" value="1"/>
</dbReference>
<feature type="region of interest" description="Disordered" evidence="1">
    <location>
        <begin position="100"/>
        <end position="280"/>
    </location>
</feature>
<feature type="domain" description="Guanylate kinase-like" evidence="2">
    <location>
        <begin position="737"/>
        <end position="860"/>
    </location>
</feature>
<feature type="domain" description="ZU5" evidence="4">
    <location>
        <begin position="1313"/>
        <end position="1446"/>
    </location>
</feature>
<feature type="compositionally biased region" description="Basic and acidic residues" evidence="1">
    <location>
        <begin position="1061"/>
        <end position="1077"/>
    </location>
</feature>
<feature type="compositionally biased region" description="Basic and acidic residues" evidence="1">
    <location>
        <begin position="1274"/>
        <end position="1286"/>
    </location>
</feature>
<dbReference type="InterPro" id="IPR036028">
    <property type="entry name" value="SH3-like_dom_sf"/>
</dbReference>
<feature type="compositionally biased region" description="Low complexity" evidence="1">
    <location>
        <begin position="195"/>
        <end position="212"/>
    </location>
</feature>
<gene>
    <name evidence="5" type="primary">Tjp2</name>
</gene>
<dbReference type="InterPro" id="IPR036034">
    <property type="entry name" value="PDZ_sf"/>
</dbReference>
<feature type="compositionally biased region" description="Polar residues" evidence="1">
    <location>
        <begin position="1110"/>
        <end position="1125"/>
    </location>
</feature>
<dbReference type="GO" id="GO:0045216">
    <property type="term" value="P:cell-cell junction organization"/>
    <property type="evidence" value="ECO:0007669"/>
    <property type="project" value="TreeGrafter"/>
</dbReference>
<feature type="compositionally biased region" description="Acidic residues" evidence="1">
    <location>
        <begin position="953"/>
        <end position="963"/>
    </location>
</feature>
<dbReference type="Pfam" id="PF00791">
    <property type="entry name" value="ZU5"/>
    <property type="match status" value="1"/>
</dbReference>
<dbReference type="SMART" id="SM00072">
    <property type="entry name" value="GuKc"/>
    <property type="match status" value="1"/>
</dbReference>
<dbReference type="FunFam" id="2.60.220.30:FF:000004">
    <property type="entry name" value="tight junction protein ZO-1 isoform X1"/>
    <property type="match status" value="1"/>
</dbReference>
<feature type="domain" description="PDZ" evidence="3">
    <location>
        <begin position="10"/>
        <end position="97"/>
    </location>
</feature>
<dbReference type="SMART" id="SM00228">
    <property type="entry name" value="PDZ"/>
    <property type="match status" value="3"/>
</dbReference>
<feature type="compositionally biased region" description="Basic residues" evidence="1">
    <location>
        <begin position="171"/>
        <end position="194"/>
    </location>
</feature>
<dbReference type="GO" id="GO:0050839">
    <property type="term" value="F:cell adhesion molecule binding"/>
    <property type="evidence" value="ECO:0007669"/>
    <property type="project" value="TreeGrafter"/>
</dbReference>
<feature type="region of interest" description="Disordered" evidence="1">
    <location>
        <begin position="871"/>
        <end position="894"/>
    </location>
</feature>
<accession>A0A6F9DVS7</accession>
<dbReference type="InterPro" id="IPR008145">
    <property type="entry name" value="GK/Ca_channel_bsu"/>
</dbReference>
<dbReference type="Gene3D" id="2.30.42.10">
    <property type="match status" value="3"/>
</dbReference>
<dbReference type="Gene3D" id="3.40.50.300">
    <property type="entry name" value="P-loop containing nucleotide triphosphate hydrolases"/>
    <property type="match status" value="1"/>
</dbReference>
<feature type="compositionally biased region" description="Polar residues" evidence="1">
    <location>
        <begin position="1203"/>
        <end position="1214"/>
    </location>
</feature>
<feature type="region of interest" description="Disordered" evidence="1">
    <location>
        <begin position="916"/>
        <end position="1286"/>
    </location>
</feature>
<feature type="compositionally biased region" description="Basic and acidic residues" evidence="1">
    <location>
        <begin position="1126"/>
        <end position="1137"/>
    </location>
</feature>
<dbReference type="InterPro" id="IPR008144">
    <property type="entry name" value="Guanylate_kin-like_dom"/>
</dbReference>
<dbReference type="PROSITE" id="PS50052">
    <property type="entry name" value="GUANYLATE_KINASE_2"/>
    <property type="match status" value="1"/>
</dbReference>
<reference evidence="5" key="1">
    <citation type="submission" date="2020-04" db="EMBL/GenBank/DDBJ databases">
        <authorList>
            <person name="Neveu A P."/>
        </authorList>
    </citation>
    <scope>NUCLEOTIDE SEQUENCE</scope>
    <source>
        <tissue evidence="5">Whole embryo</tissue>
    </source>
</reference>
<dbReference type="GO" id="GO:0005923">
    <property type="term" value="C:bicellular tight junction"/>
    <property type="evidence" value="ECO:0007669"/>
    <property type="project" value="TreeGrafter"/>
</dbReference>
<name>A0A6F9DVS7_9ASCI</name>
<evidence type="ECO:0000256" key="1">
    <source>
        <dbReference type="SAM" id="MobiDB-lite"/>
    </source>
</evidence>
<feature type="compositionally biased region" description="Basic and acidic residues" evidence="1">
    <location>
        <begin position="251"/>
        <end position="262"/>
    </location>
</feature>
<evidence type="ECO:0000259" key="2">
    <source>
        <dbReference type="PROSITE" id="PS50052"/>
    </source>
</evidence>
<dbReference type="CDD" id="cd06728">
    <property type="entry name" value="PDZ2_ZO1-like_ds"/>
    <property type="match status" value="1"/>
</dbReference>
<dbReference type="GO" id="GO:0150105">
    <property type="term" value="P:protein localization to cell-cell junction"/>
    <property type="evidence" value="ECO:0007669"/>
    <property type="project" value="TreeGrafter"/>
</dbReference>
<protein>
    <submittedName>
        <fullName evidence="5">Tight junction protein ZO-2</fullName>
    </submittedName>
</protein>